<evidence type="ECO:0000256" key="1">
    <source>
        <dbReference type="SAM" id="Phobius"/>
    </source>
</evidence>
<feature type="chain" id="PRO_5042132933" description="PDGLE domain-containing protein" evidence="2">
    <location>
        <begin position="24"/>
        <end position="91"/>
    </location>
</feature>
<reference evidence="3" key="1">
    <citation type="submission" date="2023-03" db="EMBL/GenBank/DDBJ databases">
        <title>Lomoglobus Profundus gen. nov., sp. nov., a novel member of the phylum Verrucomicrobia, isolated from deep-marine sediment of South China Sea.</title>
        <authorList>
            <person name="Ahmad T."/>
            <person name="Ishaq S.E."/>
            <person name="Wang F."/>
        </authorList>
    </citation>
    <scope>NUCLEOTIDE SEQUENCE</scope>
    <source>
        <strain evidence="3">LMO-M01</strain>
    </source>
</reference>
<proteinExistence type="predicted"/>
<protein>
    <recommendedName>
        <fullName evidence="5">PDGLE domain-containing protein</fullName>
    </recommendedName>
</protein>
<keyword evidence="2" id="KW-0732">Signal</keyword>
<dbReference type="EMBL" id="CP119075">
    <property type="protein sequence ID" value="WED64863.1"/>
    <property type="molecule type" value="Genomic_DNA"/>
</dbReference>
<evidence type="ECO:0000313" key="4">
    <source>
        <dbReference type="Proteomes" id="UP001218638"/>
    </source>
</evidence>
<keyword evidence="1" id="KW-1133">Transmembrane helix</keyword>
<sequence length="91" mass="9428">MNFTRFFQITAALALLATLGTWAATGAHRGWTQNQIPVTVHDEITGIEALHYQPGFVAGVDFLAGGIAAATALAAAAGFASRRSARRAATA</sequence>
<name>A0AAF0CN07_9BACT</name>
<gene>
    <name evidence="3" type="ORF">PXH66_21160</name>
</gene>
<keyword evidence="1" id="KW-0472">Membrane</keyword>
<dbReference type="AlphaFoldDB" id="A0AAF0CN07"/>
<evidence type="ECO:0000256" key="2">
    <source>
        <dbReference type="SAM" id="SignalP"/>
    </source>
</evidence>
<organism evidence="3 4">
    <name type="scientific">Synoicihabitans lomoniglobus</name>
    <dbReference type="NCBI Taxonomy" id="2909285"/>
    <lineage>
        <taxon>Bacteria</taxon>
        <taxon>Pseudomonadati</taxon>
        <taxon>Verrucomicrobiota</taxon>
        <taxon>Opitutia</taxon>
        <taxon>Opitutales</taxon>
        <taxon>Opitutaceae</taxon>
        <taxon>Synoicihabitans</taxon>
    </lineage>
</organism>
<dbReference type="RefSeq" id="WP_330931872.1">
    <property type="nucleotide sequence ID" value="NZ_CP119075.1"/>
</dbReference>
<dbReference type="KEGG" id="slom:PXH66_21160"/>
<keyword evidence="1" id="KW-0812">Transmembrane</keyword>
<evidence type="ECO:0008006" key="5">
    <source>
        <dbReference type="Google" id="ProtNLM"/>
    </source>
</evidence>
<feature type="transmembrane region" description="Helical" evidence="1">
    <location>
        <begin position="62"/>
        <end position="80"/>
    </location>
</feature>
<dbReference type="Proteomes" id="UP001218638">
    <property type="component" value="Chromosome"/>
</dbReference>
<evidence type="ECO:0000313" key="3">
    <source>
        <dbReference type="EMBL" id="WED64863.1"/>
    </source>
</evidence>
<accession>A0AAF0CN07</accession>
<keyword evidence="4" id="KW-1185">Reference proteome</keyword>
<feature type="signal peptide" evidence="2">
    <location>
        <begin position="1"/>
        <end position="23"/>
    </location>
</feature>